<keyword evidence="2" id="KW-1185">Reference proteome</keyword>
<organism evidence="1 2">
    <name type="scientific">Streptomyces gelaticus</name>
    <dbReference type="NCBI Taxonomy" id="285446"/>
    <lineage>
        <taxon>Bacteria</taxon>
        <taxon>Bacillati</taxon>
        <taxon>Actinomycetota</taxon>
        <taxon>Actinomycetes</taxon>
        <taxon>Kitasatosporales</taxon>
        <taxon>Streptomycetaceae</taxon>
        <taxon>Streptomyces</taxon>
    </lineage>
</organism>
<dbReference type="Proteomes" id="UP000660675">
    <property type="component" value="Unassembled WGS sequence"/>
</dbReference>
<gene>
    <name evidence="1" type="ORF">GCM10015535_68480</name>
</gene>
<reference evidence="2" key="1">
    <citation type="journal article" date="2019" name="Int. J. Syst. Evol. Microbiol.">
        <title>The Global Catalogue of Microorganisms (GCM) 10K type strain sequencing project: providing services to taxonomists for standard genome sequencing and annotation.</title>
        <authorList>
            <consortium name="The Broad Institute Genomics Platform"/>
            <consortium name="The Broad Institute Genome Sequencing Center for Infectious Disease"/>
            <person name="Wu L."/>
            <person name="Ma J."/>
        </authorList>
    </citation>
    <scope>NUCLEOTIDE SEQUENCE [LARGE SCALE GENOMIC DNA]</scope>
    <source>
        <strain evidence="2">JCM 4376</strain>
    </source>
</reference>
<name>A0ABQ2WBU8_9ACTN</name>
<sequence>MRSDRLTHYLRALAHLDQKAAATACLALEQAEPEDRQRLVLETARAWWGRLSQRQRTELFTAVAEPAYLRNGHAAAPRPPQRPQALLRPDIALGHMQSQPGGAVLRAYLVTALFSFRPYLRGELDPLKWRPVVW</sequence>
<comment type="caution">
    <text evidence="1">The sequence shown here is derived from an EMBL/GenBank/DDBJ whole genome shotgun (WGS) entry which is preliminary data.</text>
</comment>
<protein>
    <submittedName>
        <fullName evidence="1">Uncharacterized protein</fullName>
    </submittedName>
</protein>
<proteinExistence type="predicted"/>
<dbReference type="EMBL" id="BMTF01000048">
    <property type="protein sequence ID" value="GGV97309.1"/>
    <property type="molecule type" value="Genomic_DNA"/>
</dbReference>
<accession>A0ABQ2WBU8</accession>
<evidence type="ECO:0000313" key="2">
    <source>
        <dbReference type="Proteomes" id="UP000660675"/>
    </source>
</evidence>
<evidence type="ECO:0000313" key="1">
    <source>
        <dbReference type="EMBL" id="GGV97309.1"/>
    </source>
</evidence>